<dbReference type="AlphaFoldDB" id="A0A368HFJ3"/>
<dbReference type="InterPro" id="IPR036249">
    <property type="entry name" value="Thioredoxin-like_sf"/>
</dbReference>
<name>A0A368HFJ3_9GAMM</name>
<proteinExistence type="predicted"/>
<evidence type="ECO:0000313" key="3">
    <source>
        <dbReference type="Proteomes" id="UP000253250"/>
    </source>
</evidence>
<dbReference type="SUPFAM" id="SSF52833">
    <property type="entry name" value="Thioredoxin-like"/>
    <property type="match status" value="1"/>
</dbReference>
<dbReference type="Proteomes" id="UP000253250">
    <property type="component" value="Unassembled WGS sequence"/>
</dbReference>
<evidence type="ECO:0000256" key="1">
    <source>
        <dbReference type="SAM" id="SignalP"/>
    </source>
</evidence>
<sequence>MAALVASLMFCPAHAAEAFGPASPQAVLRAVQHDRYAIPEGHGVHQLYVFVDPNCPFCHRLFERLQPLIGPHHLTVHWIVAGFLRATSAGKAVAILGAHRPLAALMRNERDFAPGKDDGGIRPVPVRGPAAHALAVNNRLLAMTGPELVPTLLYRNVAGRIVMHQGVPLAPHGLLWTIHAIR</sequence>
<feature type="chain" id="PRO_5016752592" evidence="1">
    <location>
        <begin position="16"/>
        <end position="182"/>
    </location>
</feature>
<protein>
    <submittedName>
        <fullName evidence="2">Uncharacterized protein</fullName>
    </submittedName>
</protein>
<reference evidence="2 3" key="1">
    <citation type="submission" date="2018-02" db="EMBL/GenBank/DDBJ databases">
        <title>Insights into the biology of acidophilic members of the Acidiferrobacteraceae family derived from comparative genomic analyses.</title>
        <authorList>
            <person name="Issotta F."/>
            <person name="Thyssen C."/>
            <person name="Mena C."/>
            <person name="Moya A."/>
            <person name="Bellenberg S."/>
            <person name="Sproer C."/>
            <person name="Covarrubias P.C."/>
            <person name="Sand W."/>
            <person name="Quatrini R."/>
            <person name="Vera M."/>
        </authorList>
    </citation>
    <scope>NUCLEOTIDE SEQUENCE [LARGE SCALE GENOMIC DNA]</scope>
    <source>
        <strain evidence="3">m-1</strain>
    </source>
</reference>
<organism evidence="2 3">
    <name type="scientific">Acidiferrobacter thiooxydans</name>
    <dbReference type="NCBI Taxonomy" id="163359"/>
    <lineage>
        <taxon>Bacteria</taxon>
        <taxon>Pseudomonadati</taxon>
        <taxon>Pseudomonadota</taxon>
        <taxon>Gammaproteobacteria</taxon>
        <taxon>Acidiferrobacterales</taxon>
        <taxon>Acidiferrobacteraceae</taxon>
        <taxon>Acidiferrobacter</taxon>
    </lineage>
</organism>
<dbReference type="EMBL" id="PSYR01000002">
    <property type="protein sequence ID" value="RCN55959.1"/>
    <property type="molecule type" value="Genomic_DNA"/>
</dbReference>
<accession>A0A368HFJ3</accession>
<feature type="signal peptide" evidence="1">
    <location>
        <begin position="1"/>
        <end position="15"/>
    </location>
</feature>
<keyword evidence="1" id="KW-0732">Signal</keyword>
<keyword evidence="3" id="KW-1185">Reference proteome</keyword>
<dbReference type="Gene3D" id="3.40.30.10">
    <property type="entry name" value="Glutaredoxin"/>
    <property type="match status" value="1"/>
</dbReference>
<gene>
    <name evidence="2" type="ORF">C4900_08685</name>
</gene>
<comment type="caution">
    <text evidence="2">The sequence shown here is derived from an EMBL/GenBank/DDBJ whole genome shotgun (WGS) entry which is preliminary data.</text>
</comment>
<evidence type="ECO:0000313" key="2">
    <source>
        <dbReference type="EMBL" id="RCN55959.1"/>
    </source>
</evidence>